<reference evidence="1 2" key="1">
    <citation type="journal article" date="2016" name="Mol. Biol. Evol.">
        <title>Comparative Genomics of Early-Diverging Mushroom-Forming Fungi Provides Insights into the Origins of Lignocellulose Decay Capabilities.</title>
        <authorList>
            <person name="Nagy L.G."/>
            <person name="Riley R."/>
            <person name="Tritt A."/>
            <person name="Adam C."/>
            <person name="Daum C."/>
            <person name="Floudas D."/>
            <person name="Sun H."/>
            <person name="Yadav J.S."/>
            <person name="Pangilinan J."/>
            <person name="Larsson K.H."/>
            <person name="Matsuura K."/>
            <person name="Barry K."/>
            <person name="Labutti K."/>
            <person name="Kuo R."/>
            <person name="Ohm R.A."/>
            <person name="Bhattacharya S.S."/>
            <person name="Shirouzu T."/>
            <person name="Yoshinaga Y."/>
            <person name="Martin F.M."/>
            <person name="Grigoriev I.V."/>
            <person name="Hibbett D.S."/>
        </authorList>
    </citation>
    <scope>NUCLEOTIDE SEQUENCE [LARGE SCALE GENOMIC DNA]</scope>
    <source>
        <strain evidence="1 2">CBS 109695</strain>
    </source>
</reference>
<dbReference type="AlphaFoldDB" id="A0A166HMH9"/>
<protein>
    <submittedName>
        <fullName evidence="1">Uncharacterized protein</fullName>
    </submittedName>
</protein>
<keyword evidence="2" id="KW-1185">Reference proteome</keyword>
<name>A0A166HMH9_9AGAM</name>
<gene>
    <name evidence="1" type="ORF">FIBSPDRAFT_863190</name>
</gene>
<proteinExistence type="predicted"/>
<organism evidence="1 2">
    <name type="scientific">Athelia psychrophila</name>
    <dbReference type="NCBI Taxonomy" id="1759441"/>
    <lineage>
        <taxon>Eukaryota</taxon>
        <taxon>Fungi</taxon>
        <taxon>Dikarya</taxon>
        <taxon>Basidiomycota</taxon>
        <taxon>Agaricomycotina</taxon>
        <taxon>Agaricomycetes</taxon>
        <taxon>Agaricomycetidae</taxon>
        <taxon>Atheliales</taxon>
        <taxon>Atheliaceae</taxon>
        <taxon>Athelia</taxon>
    </lineage>
</organism>
<evidence type="ECO:0000313" key="2">
    <source>
        <dbReference type="Proteomes" id="UP000076532"/>
    </source>
</evidence>
<accession>A0A166HMH9</accession>
<evidence type="ECO:0000313" key="1">
    <source>
        <dbReference type="EMBL" id="KZP19022.1"/>
    </source>
</evidence>
<dbReference type="Proteomes" id="UP000076532">
    <property type="component" value="Unassembled WGS sequence"/>
</dbReference>
<sequence>MALLRTFVSVLYPIPHSTFQCAHTYAHTPFSPTPTSPSCLCPSVVWLSVFASHGSGSPIICRRAAEERSFA</sequence>
<dbReference type="EMBL" id="KV417567">
    <property type="protein sequence ID" value="KZP19022.1"/>
    <property type="molecule type" value="Genomic_DNA"/>
</dbReference>